<organism evidence="1 2">
    <name type="scientific">Massilia orientalis</name>
    <dbReference type="NCBI Taxonomy" id="3050128"/>
    <lineage>
        <taxon>Bacteria</taxon>
        <taxon>Pseudomonadati</taxon>
        <taxon>Pseudomonadota</taxon>
        <taxon>Betaproteobacteria</taxon>
        <taxon>Burkholderiales</taxon>
        <taxon>Oxalobacteraceae</taxon>
        <taxon>Telluria group</taxon>
        <taxon>Massilia</taxon>
    </lineage>
</organism>
<sequence length="90" mass="9691">MTVKRYALAATLSLLMGGAVQAAAIDLDNSHAVLRMRGMTDLSTVNHNEVVAPPSPSMSELPEPEVFAMMLVGLILIGYRASRDSSEKFK</sequence>
<reference evidence="1" key="1">
    <citation type="submission" date="2024-11" db="EMBL/GenBank/DDBJ databases">
        <title>Description of Massilia orientalis sp. nov., isolated from rhizosphere soil of Ageratina adenophora.</title>
        <authorList>
            <person name="Wang Y."/>
        </authorList>
    </citation>
    <scope>NUCLEOTIDE SEQUENCE</scope>
    <source>
        <strain evidence="1">YIM B02787</strain>
    </source>
</reference>
<protein>
    <submittedName>
        <fullName evidence="1">Uncharacterized protein</fullName>
    </submittedName>
</protein>
<comment type="caution">
    <text evidence="1">The sequence shown here is derived from an EMBL/GenBank/DDBJ whole genome shotgun (WGS) entry which is preliminary data.</text>
</comment>
<name>A0ACC7MHU6_9BURK</name>
<evidence type="ECO:0000313" key="2">
    <source>
        <dbReference type="Proteomes" id="UP001168096"/>
    </source>
</evidence>
<keyword evidence="2" id="KW-1185">Reference proteome</keyword>
<dbReference type="Proteomes" id="UP001168096">
    <property type="component" value="Unassembled WGS sequence"/>
</dbReference>
<accession>A0ACC7MHU6</accession>
<dbReference type="EMBL" id="JASNRB020000022">
    <property type="protein sequence ID" value="MFJ1471477.1"/>
    <property type="molecule type" value="Genomic_DNA"/>
</dbReference>
<evidence type="ECO:0000313" key="1">
    <source>
        <dbReference type="EMBL" id="MFJ1471477.1"/>
    </source>
</evidence>
<proteinExistence type="predicted"/>
<gene>
    <name evidence="1" type="ORF">QPK29_027470</name>
</gene>